<sequence length="37" mass="4186">MYAIEQKDTAIPIFVNNRLKTFLSLVHSEVEIPLASP</sequence>
<organism evidence="1">
    <name type="scientific">uncultured Microcoleus sp</name>
    <dbReference type="NCBI Taxonomy" id="259945"/>
    <lineage>
        <taxon>Bacteria</taxon>
        <taxon>Bacillati</taxon>
        <taxon>Cyanobacteriota</taxon>
        <taxon>Cyanophyceae</taxon>
        <taxon>Oscillatoriophycideae</taxon>
        <taxon>Oscillatoriales</taxon>
        <taxon>Microcoleaceae</taxon>
        <taxon>Microcoleus</taxon>
        <taxon>environmental samples</taxon>
    </lineage>
</organism>
<evidence type="ECO:0000313" key="1">
    <source>
        <dbReference type="EMBL" id="CAA9305613.1"/>
    </source>
</evidence>
<name>A0A6J4KGS6_9CYAN</name>
<dbReference type="AlphaFoldDB" id="A0A6J4KGS6"/>
<accession>A0A6J4KGS6</accession>
<protein>
    <submittedName>
        <fullName evidence="1">Uncharacterized protein</fullName>
    </submittedName>
</protein>
<gene>
    <name evidence="1" type="ORF">AVDCRST_MAG84-417</name>
</gene>
<reference evidence="1" key="1">
    <citation type="submission" date="2020-02" db="EMBL/GenBank/DDBJ databases">
        <authorList>
            <person name="Meier V. D."/>
        </authorList>
    </citation>
    <scope>NUCLEOTIDE SEQUENCE</scope>
    <source>
        <strain evidence="1">AVDCRST_MAG84</strain>
    </source>
</reference>
<dbReference type="EMBL" id="CADCTZ010000060">
    <property type="protein sequence ID" value="CAA9305613.1"/>
    <property type="molecule type" value="Genomic_DNA"/>
</dbReference>
<proteinExistence type="predicted"/>